<dbReference type="Gene3D" id="2.10.260.10">
    <property type="match status" value="1"/>
</dbReference>
<dbReference type="InterPro" id="IPR007159">
    <property type="entry name" value="SpoVT-AbrB_dom"/>
</dbReference>
<dbReference type="KEGG" id="ppai:E1956_35155"/>
<gene>
    <name evidence="3" type="ORF">E1956_35155</name>
</gene>
<dbReference type="GO" id="GO:0003677">
    <property type="term" value="F:DNA binding"/>
    <property type="evidence" value="ECO:0007669"/>
    <property type="project" value="UniProtKB-UniRule"/>
</dbReference>
<dbReference type="Proteomes" id="UP000295727">
    <property type="component" value="Chromosome 4"/>
</dbReference>
<dbReference type="OrthoDB" id="9811597at2"/>
<dbReference type="GO" id="GO:0001558">
    <property type="term" value="P:regulation of cell growth"/>
    <property type="evidence" value="ECO:0007669"/>
    <property type="project" value="InterPro"/>
</dbReference>
<name>A0A4P7D712_9BURK</name>
<reference evidence="3 4" key="1">
    <citation type="submission" date="2019-03" db="EMBL/GenBank/DDBJ databases">
        <title>Paraburkholderia sp. 7MH5, isolated from subtropical forest soil.</title>
        <authorList>
            <person name="Gao Z.-H."/>
            <person name="Qiu L.-H."/>
        </authorList>
    </citation>
    <scope>NUCLEOTIDE SEQUENCE [LARGE SCALE GENOMIC DNA]</scope>
    <source>
        <strain evidence="3 4">7MH5</strain>
    </source>
</reference>
<organism evidence="3 4">
    <name type="scientific">Paraburkholderia pallida</name>
    <dbReference type="NCBI Taxonomy" id="2547399"/>
    <lineage>
        <taxon>Bacteria</taxon>
        <taxon>Pseudomonadati</taxon>
        <taxon>Pseudomonadota</taxon>
        <taxon>Betaproteobacteria</taxon>
        <taxon>Burkholderiales</taxon>
        <taxon>Burkholderiaceae</taxon>
        <taxon>Paraburkholderia</taxon>
    </lineage>
</organism>
<protein>
    <submittedName>
        <fullName evidence="3">AbrB family transcriptional regulator</fullName>
    </submittedName>
</protein>
<keyword evidence="1" id="KW-0238">DNA-binding</keyword>
<dbReference type="GO" id="GO:0097351">
    <property type="term" value="F:toxin sequestering activity"/>
    <property type="evidence" value="ECO:0007669"/>
    <property type="project" value="InterPro"/>
</dbReference>
<evidence type="ECO:0000313" key="4">
    <source>
        <dbReference type="Proteomes" id="UP000295727"/>
    </source>
</evidence>
<keyword evidence="4" id="KW-1185">Reference proteome</keyword>
<dbReference type="InterPro" id="IPR031848">
    <property type="entry name" value="PrlF_antitoxin"/>
</dbReference>
<dbReference type="Pfam" id="PF15937">
    <property type="entry name" value="PrlF_antitoxin"/>
    <property type="match status" value="1"/>
</dbReference>
<dbReference type="GO" id="GO:0003700">
    <property type="term" value="F:DNA-binding transcription factor activity"/>
    <property type="evidence" value="ECO:0007669"/>
    <property type="project" value="InterPro"/>
</dbReference>
<dbReference type="SMART" id="SM00966">
    <property type="entry name" value="SpoVT_AbrB"/>
    <property type="match status" value="1"/>
</dbReference>
<evidence type="ECO:0000259" key="2">
    <source>
        <dbReference type="PROSITE" id="PS51740"/>
    </source>
</evidence>
<evidence type="ECO:0000313" key="3">
    <source>
        <dbReference type="EMBL" id="QBR02484.1"/>
    </source>
</evidence>
<evidence type="ECO:0000256" key="1">
    <source>
        <dbReference type="PROSITE-ProRule" id="PRU01076"/>
    </source>
</evidence>
<accession>A0A4P7D712</accession>
<dbReference type="RefSeq" id="WP_134758008.1">
    <property type="nucleotide sequence ID" value="NZ_CP038151.1"/>
</dbReference>
<dbReference type="EMBL" id="CP038151">
    <property type="protein sequence ID" value="QBR02484.1"/>
    <property type="molecule type" value="Genomic_DNA"/>
</dbReference>
<proteinExistence type="predicted"/>
<dbReference type="SUPFAM" id="SSF89447">
    <property type="entry name" value="AbrB/MazE/MraZ-like"/>
    <property type="match status" value="1"/>
</dbReference>
<sequence length="71" mass="7893">MESTINSRGQTTVPVAVRKALRAKPGTRLNWVLLPDGCILVRAKSRSVLELAGMLESSETVNIEEMNPWRD</sequence>
<dbReference type="PROSITE" id="PS51740">
    <property type="entry name" value="SPOVT_ABRB"/>
    <property type="match status" value="1"/>
</dbReference>
<dbReference type="InterPro" id="IPR037914">
    <property type="entry name" value="SpoVT-AbrB_sf"/>
</dbReference>
<feature type="domain" description="SpoVT-AbrB" evidence="2">
    <location>
        <begin position="1"/>
        <end position="46"/>
    </location>
</feature>
<dbReference type="AlphaFoldDB" id="A0A4P7D712"/>